<evidence type="ECO:0000313" key="3">
    <source>
        <dbReference type="Proteomes" id="UP001138768"/>
    </source>
</evidence>
<dbReference type="Proteomes" id="UP001138768">
    <property type="component" value="Unassembled WGS sequence"/>
</dbReference>
<comment type="caution">
    <text evidence="2">The sequence shown here is derived from an EMBL/GenBank/DDBJ whole genome shotgun (WGS) entry which is preliminary data.</text>
</comment>
<evidence type="ECO:0000313" key="2">
    <source>
        <dbReference type="EMBL" id="MBK1618056.1"/>
    </source>
</evidence>
<gene>
    <name evidence="2" type="ORF">CKO42_06260</name>
</gene>
<organism evidence="2 3">
    <name type="scientific">Lamprobacter modestohalophilus</name>
    <dbReference type="NCBI Taxonomy" id="1064514"/>
    <lineage>
        <taxon>Bacteria</taxon>
        <taxon>Pseudomonadati</taxon>
        <taxon>Pseudomonadota</taxon>
        <taxon>Gammaproteobacteria</taxon>
        <taxon>Chromatiales</taxon>
        <taxon>Chromatiaceae</taxon>
        <taxon>Lamprobacter</taxon>
    </lineage>
</organism>
<sequence>MHLSDHDLRQLDEAALANLTPEQARVLLSKAIDDLKRARERLAQNPSNSSRPPSTRAPWEQVEAQERESEEALATAEQTAEDGKPQADAVPEQKVPTPSPEGQAAKKPAAHAGRRQGAPGHSRTLRYFDESDDR</sequence>
<proteinExistence type="predicted"/>
<protein>
    <submittedName>
        <fullName evidence="2">Uncharacterized protein</fullName>
    </submittedName>
</protein>
<dbReference type="AlphaFoldDB" id="A0A9X0W770"/>
<evidence type="ECO:0000256" key="1">
    <source>
        <dbReference type="SAM" id="MobiDB-lite"/>
    </source>
</evidence>
<name>A0A9X0W770_9GAMM</name>
<feature type="compositionally biased region" description="Low complexity" evidence="1">
    <location>
        <begin position="45"/>
        <end position="62"/>
    </location>
</feature>
<feature type="region of interest" description="Disordered" evidence="1">
    <location>
        <begin position="38"/>
        <end position="134"/>
    </location>
</feature>
<dbReference type="EMBL" id="NRRY01000007">
    <property type="protein sequence ID" value="MBK1618056.1"/>
    <property type="molecule type" value="Genomic_DNA"/>
</dbReference>
<reference evidence="2 3" key="1">
    <citation type="journal article" date="2020" name="Microorganisms">
        <title>Osmotic Adaptation and Compatible Solute Biosynthesis of Phototrophic Bacteria as Revealed from Genome Analyses.</title>
        <authorList>
            <person name="Imhoff J.F."/>
            <person name="Rahn T."/>
            <person name="Kunzel S."/>
            <person name="Keller A."/>
            <person name="Neulinger S.C."/>
        </authorList>
    </citation>
    <scope>NUCLEOTIDE SEQUENCE [LARGE SCALE GENOMIC DNA]</scope>
    <source>
        <strain evidence="2 3">DSM 25653</strain>
    </source>
</reference>
<accession>A0A9X0W770</accession>
<keyword evidence="3" id="KW-1185">Reference proteome</keyword>